<dbReference type="GO" id="GO:0005829">
    <property type="term" value="C:cytosol"/>
    <property type="evidence" value="ECO:0007669"/>
    <property type="project" value="TreeGrafter"/>
</dbReference>
<proteinExistence type="inferred from homology"/>
<dbReference type="InterPro" id="IPR050155">
    <property type="entry name" value="HAD-like_hydrolase_sf"/>
</dbReference>
<evidence type="ECO:0000256" key="1">
    <source>
        <dbReference type="ARBA" id="ARBA00000830"/>
    </source>
</evidence>
<dbReference type="SUPFAM" id="SSF56784">
    <property type="entry name" value="HAD-like"/>
    <property type="match status" value="1"/>
</dbReference>
<evidence type="ECO:0000256" key="4">
    <source>
        <dbReference type="ARBA" id="ARBA00013078"/>
    </source>
</evidence>
<dbReference type="EMBL" id="CP054051">
    <property type="protein sequence ID" value="QKJ27377.1"/>
    <property type="molecule type" value="Genomic_DNA"/>
</dbReference>
<keyword evidence="5" id="KW-0378">Hydrolase</keyword>
<dbReference type="InterPro" id="IPR023214">
    <property type="entry name" value="HAD_sf"/>
</dbReference>
<dbReference type="AlphaFoldDB" id="A0A5J6RKM0"/>
<dbReference type="PANTHER" id="PTHR43434:SF1">
    <property type="entry name" value="PHOSPHOGLYCOLATE PHOSPHATASE"/>
    <property type="match status" value="1"/>
</dbReference>
<dbReference type="SFLD" id="SFLDG01135">
    <property type="entry name" value="C1.5.6:_HAD__Beta-PGM__Phospha"/>
    <property type="match status" value="1"/>
</dbReference>
<evidence type="ECO:0000313" key="6">
    <source>
        <dbReference type="Proteomes" id="UP000509513"/>
    </source>
</evidence>
<dbReference type="Gene3D" id="1.10.150.240">
    <property type="entry name" value="Putative phosphatase, domain 2"/>
    <property type="match status" value="1"/>
</dbReference>
<evidence type="ECO:0000256" key="3">
    <source>
        <dbReference type="ARBA" id="ARBA00006171"/>
    </source>
</evidence>
<dbReference type="InterPro" id="IPR006439">
    <property type="entry name" value="HAD-SF_hydro_IA"/>
</dbReference>
<accession>A0A5J6RKM0</accession>
<dbReference type="GO" id="GO:0008967">
    <property type="term" value="F:phosphoglycolate phosphatase activity"/>
    <property type="evidence" value="ECO:0007669"/>
    <property type="project" value="UniProtKB-EC"/>
</dbReference>
<dbReference type="GO" id="GO:0006281">
    <property type="term" value="P:DNA repair"/>
    <property type="evidence" value="ECO:0007669"/>
    <property type="project" value="TreeGrafter"/>
</dbReference>
<evidence type="ECO:0000256" key="2">
    <source>
        <dbReference type="ARBA" id="ARBA00004818"/>
    </source>
</evidence>
<dbReference type="InterPro" id="IPR023198">
    <property type="entry name" value="PGP-like_dom2"/>
</dbReference>
<reference evidence="5 6" key="1">
    <citation type="submission" date="2020-05" db="EMBL/GenBank/DDBJ databases">
        <title>Complete genome sequencing of Campylobacter and Arcobacter type strains.</title>
        <authorList>
            <person name="Miller W.G."/>
            <person name="Yee E."/>
        </authorList>
    </citation>
    <scope>NUCLEOTIDE SEQUENCE [LARGE SCALE GENOMIC DNA]</scope>
    <source>
        <strain evidence="5 6">LMG 21996</strain>
    </source>
</reference>
<dbReference type="NCBIfam" id="TIGR01549">
    <property type="entry name" value="HAD-SF-IA-v1"/>
    <property type="match status" value="1"/>
</dbReference>
<comment type="similarity">
    <text evidence="3">Belongs to the HAD-like hydrolase superfamily. CbbY/CbbZ/Gph/YieH family.</text>
</comment>
<comment type="pathway">
    <text evidence="2">Organic acid metabolism; glycolate biosynthesis; glycolate from 2-phosphoglycolate: step 1/1.</text>
</comment>
<gene>
    <name evidence="5" type="ORF">ACBT_1477</name>
</gene>
<sequence>MNMIIFDMDGTLINSGYAIANTVNYVRENLGLETLERDFILENINDINVNSAEFFYNRKVFTPEIKELFEDYYSKNCLVDLHIYDGIKKLLDNFKSDFKYCIATNANSEYARKMLNHLEIENYFSSIVGYNDVEKPKPNPDMVNILLDKYSIKKQNAQLVGDSNKDIMAATNAGIEGILVNWGFSNYNDALNSVEELEKKIIEKFYNIIGKQ</sequence>
<dbReference type="SFLD" id="SFLDS00003">
    <property type="entry name" value="Haloacid_Dehalogenase"/>
    <property type="match status" value="1"/>
</dbReference>
<evidence type="ECO:0000313" key="5">
    <source>
        <dbReference type="EMBL" id="QKJ27377.1"/>
    </source>
</evidence>
<dbReference type="Proteomes" id="UP000509513">
    <property type="component" value="Chromosome"/>
</dbReference>
<dbReference type="Pfam" id="PF13419">
    <property type="entry name" value="HAD_2"/>
    <property type="match status" value="1"/>
</dbReference>
<comment type="catalytic activity">
    <reaction evidence="1">
        <text>2-phosphoglycolate + H2O = glycolate + phosphate</text>
        <dbReference type="Rhea" id="RHEA:14369"/>
        <dbReference type="ChEBI" id="CHEBI:15377"/>
        <dbReference type="ChEBI" id="CHEBI:29805"/>
        <dbReference type="ChEBI" id="CHEBI:43474"/>
        <dbReference type="ChEBI" id="CHEBI:58033"/>
        <dbReference type="EC" id="3.1.3.18"/>
    </reaction>
</comment>
<dbReference type="PANTHER" id="PTHR43434">
    <property type="entry name" value="PHOSPHOGLYCOLATE PHOSPHATASE"/>
    <property type="match status" value="1"/>
</dbReference>
<dbReference type="InterPro" id="IPR041492">
    <property type="entry name" value="HAD_2"/>
</dbReference>
<dbReference type="KEGG" id="acib:ACBT_1477"/>
<protein>
    <recommendedName>
        <fullName evidence="4">phosphoglycolate phosphatase</fullName>
        <ecNumber evidence="4">3.1.3.18</ecNumber>
    </recommendedName>
</protein>
<dbReference type="EC" id="3.1.3.18" evidence="4"/>
<dbReference type="Gene3D" id="3.40.50.1000">
    <property type="entry name" value="HAD superfamily/HAD-like"/>
    <property type="match status" value="1"/>
</dbReference>
<name>A0A5J6RKM0_9BACT</name>
<organism evidence="5 6">
    <name type="scientific">Aliarcobacter cibarius</name>
    <dbReference type="NCBI Taxonomy" id="255507"/>
    <lineage>
        <taxon>Bacteria</taxon>
        <taxon>Pseudomonadati</taxon>
        <taxon>Campylobacterota</taxon>
        <taxon>Epsilonproteobacteria</taxon>
        <taxon>Campylobacterales</taxon>
        <taxon>Arcobacteraceae</taxon>
        <taxon>Aliarcobacter</taxon>
    </lineage>
</organism>
<dbReference type="InterPro" id="IPR036412">
    <property type="entry name" value="HAD-like_sf"/>
</dbReference>
<dbReference type="SFLD" id="SFLDG01129">
    <property type="entry name" value="C1.5:_HAD__Beta-PGM__Phosphata"/>
    <property type="match status" value="1"/>
</dbReference>